<dbReference type="GO" id="GO:0006631">
    <property type="term" value="P:fatty acid metabolic process"/>
    <property type="evidence" value="ECO:0007669"/>
    <property type="project" value="UniProtKB-KW"/>
</dbReference>
<feature type="compositionally biased region" description="Polar residues" evidence="7">
    <location>
        <begin position="714"/>
        <end position="723"/>
    </location>
</feature>
<dbReference type="Pfam" id="PF00755">
    <property type="entry name" value="Carn_acyltransf"/>
    <property type="match status" value="1"/>
</dbReference>
<comment type="similarity">
    <text evidence="1">Belongs to the carnitine/choline acetyltransferase family.</text>
</comment>
<keyword evidence="2" id="KW-0813">Transport</keyword>
<evidence type="ECO:0000313" key="9">
    <source>
        <dbReference type="EMBL" id="KAF6057633.1"/>
    </source>
</evidence>
<keyword evidence="5" id="KW-0443">Lipid metabolism</keyword>
<dbReference type="EMBL" id="JABWAB010000003">
    <property type="protein sequence ID" value="KAF6057633.1"/>
    <property type="molecule type" value="Genomic_DNA"/>
</dbReference>
<evidence type="ECO:0000256" key="1">
    <source>
        <dbReference type="ARBA" id="ARBA00005232"/>
    </source>
</evidence>
<gene>
    <name evidence="9" type="ORF">FOB60_002188</name>
</gene>
<dbReference type="InterPro" id="IPR039551">
    <property type="entry name" value="Cho/carn_acyl_trans"/>
</dbReference>
<evidence type="ECO:0000259" key="8">
    <source>
        <dbReference type="Pfam" id="PF00755"/>
    </source>
</evidence>
<dbReference type="InterPro" id="IPR000542">
    <property type="entry name" value="Carn_acyl_trans"/>
</dbReference>
<dbReference type="GO" id="GO:0005829">
    <property type="term" value="C:cytosol"/>
    <property type="evidence" value="ECO:0007669"/>
    <property type="project" value="TreeGrafter"/>
</dbReference>
<accession>A0A8X7NNR8</accession>
<comment type="caution">
    <text evidence="9">The sequence shown here is derived from an EMBL/GenBank/DDBJ whole genome shotgun (WGS) entry which is preliminary data.</text>
</comment>
<feature type="region of interest" description="Disordered" evidence="7">
    <location>
        <begin position="713"/>
        <end position="746"/>
    </location>
</feature>
<name>A0A8X7NNR8_CANPA</name>
<feature type="compositionally biased region" description="Gly residues" evidence="7">
    <location>
        <begin position="836"/>
        <end position="847"/>
    </location>
</feature>
<protein>
    <submittedName>
        <fullName evidence="9">Choline/Carnitine o-acyltransferase family protein</fullName>
    </submittedName>
</protein>
<feature type="region of interest" description="Disordered" evidence="7">
    <location>
        <begin position="827"/>
        <end position="871"/>
    </location>
</feature>
<dbReference type="PANTHER" id="PTHR22589:SF48">
    <property type="entry name" value="CARNITINE O-ACETYLTRANSFERASE YAT2"/>
    <property type="match status" value="1"/>
</dbReference>
<dbReference type="GO" id="GO:0009437">
    <property type="term" value="P:carnitine metabolic process"/>
    <property type="evidence" value="ECO:0007669"/>
    <property type="project" value="TreeGrafter"/>
</dbReference>
<keyword evidence="6" id="KW-0012">Acyltransferase</keyword>
<sequence>MATITDFNNTTFQYEAQLPALPVPPLATTVQQLLAALKPISSPEEYEQLLYEANDFVNNDIIKLIQLHFETLYTNHPEQNYLNIVNNDMTPAIYGEIKSDILPRNPYLILEDDPYAKTIHPPNQAERTANLVNSTLKLIVTLRNFTFKPDVTPKNKVPLTMQCFYHLFGCTRMPDFEGGTSDISMKKYKHINDSRHIIILANNQYYSLEVLTEFDDDLYKKTKTKHQILFHDHELEDIFQEIIDETDKIPAEDSINNCIGAITTQPLKNWKKGRGELNKSNPDQLKLIDDALFVVVLDSNSPETEQEKTSVISHGSSVLSESNIQSGTCTSRWYDKLQLIVTRNSVAGIVWESLTMDSTAILRFISDIYTDSVLKLAKNINGSEYTLFDEAVTFADSTILKPKPELIKFNLTDRLQFLIHLSETSLADLINQHEYKTHTVKLESRLAEEFGLSVDSIMQICFQIANYSLYGRVVNTLEPIMTRKFRDARTELIPVQNDSVANLCKLYITSANTAEKFAAFKECCQMHRKQYHDAMLGKGFERHFMSIAQVIHKPEAARRLNNINSDLPPIPTFDDDDKDGDNTNEIRARLPLLFNTCVDKLSNPELLISNCGNPALRLFGIPPAIDQGFGIGYIIHNDKVIITVCSKHRQTERFLGTFHKVIHDLKISLKRHASFVMHLSESENRKIEFQKLRIENELSHVSLEDPSLKHPISLTVTSNSESGAVTPMERQPSDETTTSTEDGGDSDFELLGGYGYFDYGNLDLRSEDVSRTQSYLNSGTQSAISSALSSRPHSQTNLGKYALTHGYDIKHKQNLTDRIRDKLMSPSEESMHAPGNTGGGATGGGATDNGVTTRRSNVTFDTGDESSDQEEVVEFVGATTTARKGSIGRELDLRYH</sequence>
<dbReference type="PANTHER" id="PTHR22589">
    <property type="entry name" value="CARNITINE O-ACYLTRANSFERASE"/>
    <property type="match status" value="1"/>
</dbReference>
<dbReference type="Gene3D" id="1.10.275.20">
    <property type="entry name" value="Choline/Carnitine o-acyltransferase"/>
    <property type="match status" value="1"/>
</dbReference>
<dbReference type="SUPFAM" id="SSF52777">
    <property type="entry name" value="CoA-dependent acyltransferases"/>
    <property type="match status" value="2"/>
</dbReference>
<dbReference type="InterPro" id="IPR042231">
    <property type="entry name" value="Cho/carn_acyl_trans_2"/>
</dbReference>
<dbReference type="Proteomes" id="UP000590412">
    <property type="component" value="Unassembled WGS sequence"/>
</dbReference>
<evidence type="ECO:0000313" key="10">
    <source>
        <dbReference type="Proteomes" id="UP000590412"/>
    </source>
</evidence>
<dbReference type="GO" id="GO:0004092">
    <property type="term" value="F:carnitine O-acetyltransferase activity"/>
    <property type="evidence" value="ECO:0007669"/>
    <property type="project" value="TreeGrafter"/>
</dbReference>
<evidence type="ECO:0000256" key="4">
    <source>
        <dbReference type="ARBA" id="ARBA00022832"/>
    </source>
</evidence>
<dbReference type="Gene3D" id="3.30.559.70">
    <property type="entry name" value="Choline/Carnitine o-acyltransferase, domain 2"/>
    <property type="match status" value="1"/>
</dbReference>
<dbReference type="Gene3D" id="3.30.559.10">
    <property type="entry name" value="Chloramphenicol acetyltransferase-like domain"/>
    <property type="match status" value="1"/>
</dbReference>
<dbReference type="AlphaFoldDB" id="A0A8X7NNR8"/>
<feature type="compositionally biased region" description="Acidic residues" evidence="7">
    <location>
        <begin position="862"/>
        <end position="871"/>
    </location>
</feature>
<keyword evidence="3" id="KW-0808">Transferase</keyword>
<dbReference type="InterPro" id="IPR023213">
    <property type="entry name" value="CAT-like_dom_sf"/>
</dbReference>
<evidence type="ECO:0000256" key="5">
    <source>
        <dbReference type="ARBA" id="ARBA00023098"/>
    </source>
</evidence>
<evidence type="ECO:0000256" key="2">
    <source>
        <dbReference type="ARBA" id="ARBA00022448"/>
    </source>
</evidence>
<keyword evidence="4" id="KW-0276">Fatty acid metabolism</keyword>
<reference evidence="9" key="1">
    <citation type="submission" date="2020-03" db="EMBL/GenBank/DDBJ databases">
        <title>FDA dAtabase for Regulatory Grade micrObial Sequences (FDA-ARGOS): Supporting development and validation of Infectious Disease Dx tests.</title>
        <authorList>
            <person name="Campos J."/>
            <person name="Goldberg B."/>
            <person name="Tallon L."/>
            <person name="Sadzewicz L."/>
            <person name="Vavikolanu K."/>
            <person name="Mehta A."/>
            <person name="Aluvathingal J."/>
            <person name="Nadendla S."/>
            <person name="Nandy P."/>
            <person name="Geyer C."/>
            <person name="Yan Y."/>
            <person name="Sichtig H."/>
        </authorList>
    </citation>
    <scope>NUCLEOTIDE SEQUENCE [LARGE SCALE GENOMIC DNA]</scope>
    <source>
        <strain evidence="9">FDAARGOS_652</strain>
    </source>
</reference>
<dbReference type="InterPro" id="IPR042572">
    <property type="entry name" value="Carn_acyl_trans_N"/>
</dbReference>
<evidence type="ECO:0000256" key="7">
    <source>
        <dbReference type="SAM" id="MobiDB-lite"/>
    </source>
</evidence>
<proteinExistence type="inferred from homology"/>
<evidence type="ECO:0000256" key="3">
    <source>
        <dbReference type="ARBA" id="ARBA00022679"/>
    </source>
</evidence>
<organism evidence="9 10">
    <name type="scientific">Candida parapsilosis</name>
    <name type="common">Yeast</name>
    <dbReference type="NCBI Taxonomy" id="5480"/>
    <lineage>
        <taxon>Eukaryota</taxon>
        <taxon>Fungi</taxon>
        <taxon>Dikarya</taxon>
        <taxon>Ascomycota</taxon>
        <taxon>Saccharomycotina</taxon>
        <taxon>Pichiomycetes</taxon>
        <taxon>Debaryomycetaceae</taxon>
        <taxon>Candida/Lodderomyces clade</taxon>
        <taxon>Candida</taxon>
    </lineage>
</organism>
<evidence type="ECO:0000256" key="6">
    <source>
        <dbReference type="ARBA" id="ARBA00023315"/>
    </source>
</evidence>
<feature type="domain" description="Choline/carnitine acyltransferase" evidence="8">
    <location>
        <begin position="21"/>
        <end position="659"/>
    </location>
</feature>